<dbReference type="Pfam" id="PF20396">
    <property type="entry name" value="DUF6689"/>
    <property type="match status" value="1"/>
</dbReference>
<evidence type="ECO:0000256" key="1">
    <source>
        <dbReference type="SAM" id="SignalP"/>
    </source>
</evidence>
<dbReference type="RefSeq" id="WP_133819110.1">
    <property type="nucleotide sequence ID" value="NZ_SNZH01000007.1"/>
</dbReference>
<gene>
    <name evidence="2" type="ORF">DFR29_107216</name>
</gene>
<feature type="signal peptide" evidence="1">
    <location>
        <begin position="1"/>
        <end position="30"/>
    </location>
</feature>
<accession>A0A4R6YWJ9</accession>
<protein>
    <submittedName>
        <fullName evidence="2">Uncharacterized protein</fullName>
    </submittedName>
</protein>
<comment type="caution">
    <text evidence="2">The sequence shown here is derived from an EMBL/GenBank/DDBJ whole genome shotgun (WGS) entry which is preliminary data.</text>
</comment>
<keyword evidence="3" id="KW-1185">Reference proteome</keyword>
<name>A0A4R6YWJ9_9GAMM</name>
<dbReference type="EMBL" id="SNZH01000007">
    <property type="protein sequence ID" value="TDR43203.1"/>
    <property type="molecule type" value="Genomic_DNA"/>
</dbReference>
<proteinExistence type="predicted"/>
<dbReference type="Proteomes" id="UP000295293">
    <property type="component" value="Unassembled WGS sequence"/>
</dbReference>
<evidence type="ECO:0000313" key="3">
    <source>
        <dbReference type="Proteomes" id="UP000295293"/>
    </source>
</evidence>
<evidence type="ECO:0000313" key="2">
    <source>
        <dbReference type="EMBL" id="TDR43203.1"/>
    </source>
</evidence>
<dbReference type="OrthoDB" id="5965825at2"/>
<dbReference type="AlphaFoldDB" id="A0A4R6YWJ9"/>
<keyword evidence="1" id="KW-0732">Signal</keyword>
<dbReference type="InterPro" id="IPR046511">
    <property type="entry name" value="DUF6689"/>
</dbReference>
<reference evidence="2 3" key="1">
    <citation type="submission" date="2019-03" db="EMBL/GenBank/DDBJ databases">
        <title>Genomic Encyclopedia of Type Strains, Phase IV (KMG-IV): sequencing the most valuable type-strain genomes for metagenomic binning, comparative biology and taxonomic classification.</title>
        <authorList>
            <person name="Goeker M."/>
        </authorList>
    </citation>
    <scope>NUCLEOTIDE SEQUENCE [LARGE SCALE GENOMIC DNA]</scope>
    <source>
        <strain evidence="2 3">DSM 21667</strain>
    </source>
</reference>
<organism evidence="2 3">
    <name type="scientific">Tahibacter aquaticus</name>
    <dbReference type="NCBI Taxonomy" id="520092"/>
    <lineage>
        <taxon>Bacteria</taxon>
        <taxon>Pseudomonadati</taxon>
        <taxon>Pseudomonadota</taxon>
        <taxon>Gammaproteobacteria</taxon>
        <taxon>Lysobacterales</taxon>
        <taxon>Rhodanobacteraceae</taxon>
        <taxon>Tahibacter</taxon>
    </lineage>
</organism>
<feature type="chain" id="PRO_5020851084" evidence="1">
    <location>
        <begin position="31"/>
        <end position="308"/>
    </location>
</feature>
<sequence>MNNVRERSLKTGALFLFLLLGLLGNCAAQAQVTVTINGNVANVDIALFNGFTTIDADVSITFVQPLNLTAQNLNFQAQLVSPTDPAIVNRLPAGVNIDPAFPVLITIEPLYFSDRIFASGMQTFEGGDGNLSFLNSYEMQVHTHELTYVPGTPYRIFKAPLGGAFFDITADVGNGSVRGRGRSGGFSQFMMVKDTRPELVGLLGLGLPVIALLKVVELELRLVGAILNNLLRLELAGLLTNVQAALLLLDYTTALIQVDQLILRVNQEAGSGMQNEWRSQRDLINDAGDIDGLARSLRYSILRLNGGP</sequence>